<name>A0ABD5YAA9_9EURY</name>
<proteinExistence type="predicted"/>
<dbReference type="AlphaFoldDB" id="A0ABD5YAA9"/>
<organism evidence="1 2">
    <name type="scientific">Halorubrum yunnanense</name>
    <dbReference type="NCBI Taxonomy" id="1526162"/>
    <lineage>
        <taxon>Archaea</taxon>
        <taxon>Methanobacteriati</taxon>
        <taxon>Methanobacteriota</taxon>
        <taxon>Stenosarchaea group</taxon>
        <taxon>Halobacteria</taxon>
        <taxon>Halobacteriales</taxon>
        <taxon>Haloferacaceae</taxon>
        <taxon>Halorubrum</taxon>
    </lineage>
</organism>
<evidence type="ECO:0000313" key="2">
    <source>
        <dbReference type="Proteomes" id="UP001596390"/>
    </source>
</evidence>
<dbReference type="Proteomes" id="UP001596390">
    <property type="component" value="Unassembled WGS sequence"/>
</dbReference>
<reference evidence="1 2" key="1">
    <citation type="journal article" date="2019" name="Int. J. Syst. Evol. Microbiol.">
        <title>The Global Catalogue of Microorganisms (GCM) 10K type strain sequencing project: providing services to taxonomists for standard genome sequencing and annotation.</title>
        <authorList>
            <consortium name="The Broad Institute Genomics Platform"/>
            <consortium name="The Broad Institute Genome Sequencing Center for Infectious Disease"/>
            <person name="Wu L."/>
            <person name="Ma J."/>
        </authorList>
    </citation>
    <scope>NUCLEOTIDE SEQUENCE [LARGE SCALE GENOMIC DNA]</scope>
    <source>
        <strain evidence="1 2">Q85</strain>
    </source>
</reference>
<comment type="caution">
    <text evidence="1">The sequence shown here is derived from an EMBL/GenBank/DDBJ whole genome shotgun (WGS) entry which is preliminary data.</text>
</comment>
<sequence>MKEIGFEAEIDFEEKMRELVEWGVHRMRRIASRRPTLNLKRRD</sequence>
<dbReference type="RefSeq" id="WP_267663229.1">
    <property type="nucleotide sequence ID" value="NZ_JAODIX010000022.1"/>
</dbReference>
<dbReference type="EMBL" id="JBHSZZ010000022">
    <property type="protein sequence ID" value="MFC7186264.1"/>
    <property type="molecule type" value="Genomic_DNA"/>
</dbReference>
<keyword evidence="2" id="KW-1185">Reference proteome</keyword>
<gene>
    <name evidence="1" type="ORF">ACFQMK_05020</name>
</gene>
<evidence type="ECO:0000313" key="1">
    <source>
        <dbReference type="EMBL" id="MFC7186264.1"/>
    </source>
</evidence>
<accession>A0ABD5YAA9</accession>
<protein>
    <submittedName>
        <fullName evidence="1">Uncharacterized protein</fullName>
    </submittedName>
</protein>